<dbReference type="AlphaFoldDB" id="A0A917I3Q8"/>
<reference evidence="1" key="1">
    <citation type="journal article" date="2014" name="Int. J. Syst. Evol. Microbiol.">
        <title>Complete genome sequence of Corynebacterium casei LMG S-19264T (=DSM 44701T), isolated from a smear-ripened cheese.</title>
        <authorList>
            <consortium name="US DOE Joint Genome Institute (JGI-PGF)"/>
            <person name="Walter F."/>
            <person name="Albersmeier A."/>
            <person name="Kalinowski J."/>
            <person name="Ruckert C."/>
        </authorList>
    </citation>
    <scope>NUCLEOTIDE SEQUENCE</scope>
    <source>
        <strain evidence="1">CGMCC 1.12195</strain>
    </source>
</reference>
<dbReference type="Gene3D" id="2.130.10.10">
    <property type="entry name" value="YVTN repeat-like/Quinoprotein amine dehydrogenase"/>
    <property type="match status" value="1"/>
</dbReference>
<protein>
    <recommendedName>
        <fullName evidence="3">BNR repeat-like domain-containing protein</fullName>
    </recommendedName>
</protein>
<keyword evidence="2" id="KW-1185">Reference proteome</keyword>
<evidence type="ECO:0008006" key="3">
    <source>
        <dbReference type="Google" id="ProtNLM"/>
    </source>
</evidence>
<proteinExistence type="predicted"/>
<dbReference type="Proteomes" id="UP000660862">
    <property type="component" value="Unassembled WGS sequence"/>
</dbReference>
<accession>A0A917I3Q8</accession>
<evidence type="ECO:0000313" key="2">
    <source>
        <dbReference type="Proteomes" id="UP000660862"/>
    </source>
</evidence>
<dbReference type="RefSeq" id="WP_188508525.1">
    <property type="nucleotide sequence ID" value="NZ_BMER01000007.1"/>
</dbReference>
<gene>
    <name evidence="1" type="ORF">GCM10007415_46390</name>
</gene>
<dbReference type="InterPro" id="IPR015943">
    <property type="entry name" value="WD40/YVTN_repeat-like_dom_sf"/>
</dbReference>
<dbReference type="EMBL" id="BMER01000007">
    <property type="protein sequence ID" value="GGH04749.1"/>
    <property type="molecule type" value="Genomic_DNA"/>
</dbReference>
<dbReference type="CDD" id="cd15482">
    <property type="entry name" value="Sialidase_non-viral"/>
    <property type="match status" value="1"/>
</dbReference>
<sequence length="362" mass="39459">MKQVYKRIGVALAGIAFLLGCKGDGTLLDLYPIDPIVNPDVGILIQENRFMNVRLDGRQRISGITEKGVFSTNDRFQSFDFESHPWQGVQGVVAFGDDLIVHAPNDGLSFSLRYSTDNGLTWATYDKPVLDEADLAAGSVSVVQLLVSANRLVWLLCQQHNGADRRMLLYRVDLEAESSQKLFSKAHAIGVDASFSGGESGWLLYAEQDEPEGRIHVLKTTDGGHSWSEGAMLDGVEHPAIEPLDARTLLVYDTAGNVFYSADGGVSFAPVAIVGGRISRCRAVSANIVYALLASGVAKSIDGGRTWVILDAEAHGIKISGSAMHFYNERQGIVYGDDKLFLTDDGGAHWDILVYPYDYVIR</sequence>
<name>A0A917I3Q8_9SPHI</name>
<dbReference type="PROSITE" id="PS51257">
    <property type="entry name" value="PROKAR_LIPOPROTEIN"/>
    <property type="match status" value="1"/>
</dbReference>
<dbReference type="SUPFAM" id="SSF110296">
    <property type="entry name" value="Oligoxyloglucan reducing end-specific cellobiohydrolase"/>
    <property type="match status" value="2"/>
</dbReference>
<reference evidence="1" key="2">
    <citation type="submission" date="2020-09" db="EMBL/GenBank/DDBJ databases">
        <authorList>
            <person name="Sun Q."/>
            <person name="Zhou Y."/>
        </authorList>
    </citation>
    <scope>NUCLEOTIDE SEQUENCE</scope>
    <source>
        <strain evidence="1">CGMCC 1.12195</strain>
    </source>
</reference>
<organism evidence="1 2">
    <name type="scientific">Parapedobacter pyrenivorans</name>
    <dbReference type="NCBI Taxonomy" id="1305674"/>
    <lineage>
        <taxon>Bacteria</taxon>
        <taxon>Pseudomonadati</taxon>
        <taxon>Bacteroidota</taxon>
        <taxon>Sphingobacteriia</taxon>
        <taxon>Sphingobacteriales</taxon>
        <taxon>Sphingobacteriaceae</taxon>
        <taxon>Parapedobacter</taxon>
    </lineage>
</organism>
<evidence type="ECO:0000313" key="1">
    <source>
        <dbReference type="EMBL" id="GGH04749.1"/>
    </source>
</evidence>
<comment type="caution">
    <text evidence="1">The sequence shown here is derived from an EMBL/GenBank/DDBJ whole genome shotgun (WGS) entry which is preliminary data.</text>
</comment>